<dbReference type="EMBL" id="GDHC01006672">
    <property type="protein sequence ID" value="JAQ11957.1"/>
    <property type="molecule type" value="Transcribed_RNA"/>
</dbReference>
<keyword evidence="1 2" id="KW-0694">RNA-binding</keyword>
<dbReference type="InterPro" id="IPR012677">
    <property type="entry name" value="Nucleotide-bd_a/b_plait_sf"/>
</dbReference>
<evidence type="ECO:0000313" key="6">
    <source>
        <dbReference type="EMBL" id="JAQ11957.1"/>
    </source>
</evidence>
<evidence type="ECO:0000313" key="5">
    <source>
        <dbReference type="EMBL" id="JAF99439.1"/>
    </source>
</evidence>
<dbReference type="AlphaFoldDB" id="A0A0A9VUQ7"/>
<dbReference type="InterPro" id="IPR000504">
    <property type="entry name" value="RRM_dom"/>
</dbReference>
<evidence type="ECO:0000256" key="1">
    <source>
        <dbReference type="ARBA" id="ARBA00022884"/>
    </source>
</evidence>
<dbReference type="EMBL" id="GBHO01044164">
    <property type="protein sequence ID" value="JAF99439.1"/>
    <property type="molecule type" value="Transcribed_RNA"/>
</dbReference>
<dbReference type="Pfam" id="PF00076">
    <property type="entry name" value="RRM_1"/>
    <property type="match status" value="1"/>
</dbReference>
<keyword evidence="4" id="KW-0396">Initiation factor</keyword>
<dbReference type="SMART" id="SM00360">
    <property type="entry name" value="RRM"/>
    <property type="match status" value="1"/>
</dbReference>
<dbReference type="InterPro" id="IPR035979">
    <property type="entry name" value="RBD_domain_sf"/>
</dbReference>
<organism evidence="4">
    <name type="scientific">Lygus hesperus</name>
    <name type="common">Western plant bug</name>
    <dbReference type="NCBI Taxonomy" id="30085"/>
    <lineage>
        <taxon>Eukaryota</taxon>
        <taxon>Metazoa</taxon>
        <taxon>Ecdysozoa</taxon>
        <taxon>Arthropoda</taxon>
        <taxon>Hexapoda</taxon>
        <taxon>Insecta</taxon>
        <taxon>Pterygota</taxon>
        <taxon>Neoptera</taxon>
        <taxon>Paraneoptera</taxon>
        <taxon>Hemiptera</taxon>
        <taxon>Heteroptera</taxon>
        <taxon>Panheteroptera</taxon>
        <taxon>Cimicomorpha</taxon>
        <taxon>Miridae</taxon>
        <taxon>Mirini</taxon>
        <taxon>Lygus</taxon>
    </lineage>
</organism>
<dbReference type="GO" id="GO:0003743">
    <property type="term" value="F:translation initiation factor activity"/>
    <property type="evidence" value="ECO:0007669"/>
    <property type="project" value="UniProtKB-KW"/>
</dbReference>
<protein>
    <submittedName>
        <fullName evidence="4">Eukaryotic translation initiation factor 3 subunit G</fullName>
    </submittedName>
</protein>
<evidence type="ECO:0000313" key="4">
    <source>
        <dbReference type="EMBL" id="JAF99438.1"/>
    </source>
</evidence>
<sequence length="127" mass="14448">MERTIHVCQNCGESTHYFLQCPQRQNDKDKEGKLDRSSVYQSPRVDYSIRISNLSTDVNDEALENVVMHICNDVGIPIPSRCSVVRDRATGQSRGSAYVNYPSLETATQFINAMDGYHFMNRVLEVD</sequence>
<evidence type="ECO:0000256" key="2">
    <source>
        <dbReference type="PROSITE-ProRule" id="PRU00176"/>
    </source>
</evidence>
<dbReference type="GO" id="GO:0005634">
    <property type="term" value="C:nucleus"/>
    <property type="evidence" value="ECO:0007669"/>
    <property type="project" value="TreeGrafter"/>
</dbReference>
<feature type="domain" description="RRM" evidence="3">
    <location>
        <begin position="47"/>
        <end position="127"/>
    </location>
</feature>
<dbReference type="PROSITE" id="PS50102">
    <property type="entry name" value="RRM"/>
    <property type="match status" value="1"/>
</dbReference>
<dbReference type="SUPFAM" id="SSF54928">
    <property type="entry name" value="RNA-binding domain, RBD"/>
    <property type="match status" value="1"/>
</dbReference>
<name>A0A0A9VUQ7_LYGHE</name>
<accession>A0A0A9VUQ7</accession>
<dbReference type="Gene3D" id="3.30.70.330">
    <property type="match status" value="1"/>
</dbReference>
<dbReference type="PANTHER" id="PTHR48025:SF1">
    <property type="entry name" value="RRM DOMAIN-CONTAINING PROTEIN"/>
    <property type="match status" value="1"/>
</dbReference>
<dbReference type="PANTHER" id="PTHR48025">
    <property type="entry name" value="OS02G0815200 PROTEIN"/>
    <property type="match status" value="1"/>
</dbReference>
<gene>
    <name evidence="4" type="primary">TIF35_1</name>
    <name evidence="5" type="synonym">TIF35_2</name>
    <name evidence="4" type="ORF">CM83_15367</name>
    <name evidence="5" type="ORF">CM83_15369</name>
    <name evidence="6" type="ORF">g.5329</name>
</gene>
<evidence type="ECO:0000259" key="3">
    <source>
        <dbReference type="PROSITE" id="PS50102"/>
    </source>
</evidence>
<dbReference type="GO" id="GO:0003729">
    <property type="term" value="F:mRNA binding"/>
    <property type="evidence" value="ECO:0007669"/>
    <property type="project" value="TreeGrafter"/>
</dbReference>
<keyword evidence="4" id="KW-0648">Protein biosynthesis</keyword>
<reference evidence="4" key="1">
    <citation type="journal article" date="2014" name="PLoS ONE">
        <title>Transcriptome-Based Identification of ABC Transporters in the Western Tarnished Plant Bug Lygus hesperus.</title>
        <authorList>
            <person name="Hull J.J."/>
            <person name="Chaney K."/>
            <person name="Geib S.M."/>
            <person name="Fabrick J.A."/>
            <person name="Brent C.S."/>
            <person name="Walsh D."/>
            <person name="Lavine L.C."/>
        </authorList>
    </citation>
    <scope>NUCLEOTIDE SEQUENCE</scope>
</reference>
<dbReference type="InterPro" id="IPR050502">
    <property type="entry name" value="Euk_RNA-bind_prot"/>
</dbReference>
<reference evidence="6" key="3">
    <citation type="journal article" date="2016" name="Gigascience">
        <title>De novo construction of an expanded transcriptome assembly for the western tarnished plant bug, Lygus hesperus.</title>
        <authorList>
            <person name="Tassone E.E."/>
            <person name="Geib S.M."/>
            <person name="Hall B."/>
            <person name="Fabrick J.A."/>
            <person name="Brent C.S."/>
            <person name="Hull J.J."/>
        </authorList>
    </citation>
    <scope>NUCLEOTIDE SEQUENCE</scope>
</reference>
<dbReference type="EMBL" id="GBHO01044165">
    <property type="protein sequence ID" value="JAF99438.1"/>
    <property type="molecule type" value="Transcribed_RNA"/>
</dbReference>
<proteinExistence type="predicted"/>
<reference evidence="4" key="2">
    <citation type="submission" date="2014-07" db="EMBL/GenBank/DDBJ databases">
        <authorList>
            <person name="Hull J."/>
        </authorList>
    </citation>
    <scope>NUCLEOTIDE SEQUENCE</scope>
</reference>